<accession>A0AA35SF43</accession>
<dbReference type="Proteomes" id="UP001174909">
    <property type="component" value="Unassembled WGS sequence"/>
</dbReference>
<name>A0AA35SF43_GEOBA</name>
<dbReference type="GO" id="GO:0010494">
    <property type="term" value="C:cytoplasmic stress granule"/>
    <property type="evidence" value="ECO:0007669"/>
    <property type="project" value="TreeGrafter"/>
</dbReference>
<feature type="domain" description="LARP4/4B RNA recognition motif" evidence="1">
    <location>
        <begin position="25"/>
        <end position="79"/>
    </location>
</feature>
<evidence type="ECO:0000259" key="1">
    <source>
        <dbReference type="Pfam" id="PF26088"/>
    </source>
</evidence>
<comment type="caution">
    <text evidence="2">The sequence shown here is derived from an EMBL/GenBank/DDBJ whole genome shotgun (WGS) entry which is preliminary data.</text>
</comment>
<keyword evidence="3" id="KW-1185">Reference proteome</keyword>
<gene>
    <name evidence="2" type="ORF">GBAR_LOCUS15705</name>
</gene>
<dbReference type="GO" id="GO:0045727">
    <property type="term" value="P:positive regulation of translation"/>
    <property type="evidence" value="ECO:0007669"/>
    <property type="project" value="TreeGrafter"/>
</dbReference>
<reference evidence="2" key="1">
    <citation type="submission" date="2023-03" db="EMBL/GenBank/DDBJ databases">
        <authorList>
            <person name="Steffen K."/>
            <person name="Cardenas P."/>
        </authorList>
    </citation>
    <scope>NUCLEOTIDE SEQUENCE</scope>
</reference>
<dbReference type="EMBL" id="CASHTH010002279">
    <property type="protein sequence ID" value="CAI8027456.1"/>
    <property type="molecule type" value="Genomic_DNA"/>
</dbReference>
<dbReference type="GO" id="GO:0003730">
    <property type="term" value="F:mRNA 3'-UTR binding"/>
    <property type="evidence" value="ECO:0007669"/>
    <property type="project" value="TreeGrafter"/>
</dbReference>
<dbReference type="PANTHER" id="PTHR22792:SF131">
    <property type="entry name" value="LA-RELATED PROTEIN LARP4B"/>
    <property type="match status" value="1"/>
</dbReference>
<dbReference type="PANTHER" id="PTHR22792">
    <property type="entry name" value="LUPUS LA PROTEIN-RELATED"/>
    <property type="match status" value="1"/>
</dbReference>
<evidence type="ECO:0000313" key="2">
    <source>
        <dbReference type="EMBL" id="CAI8027456.1"/>
    </source>
</evidence>
<dbReference type="InterPro" id="IPR045180">
    <property type="entry name" value="La_dom_prot"/>
</dbReference>
<dbReference type="GO" id="GO:0005829">
    <property type="term" value="C:cytosol"/>
    <property type="evidence" value="ECO:0007669"/>
    <property type="project" value="TreeGrafter"/>
</dbReference>
<protein>
    <submittedName>
        <fullName evidence="2">La-related protein 4</fullName>
    </submittedName>
</protein>
<dbReference type="AlphaFoldDB" id="A0AA35SF43"/>
<evidence type="ECO:0000313" key="3">
    <source>
        <dbReference type="Proteomes" id="UP001174909"/>
    </source>
</evidence>
<organism evidence="2 3">
    <name type="scientific">Geodia barretti</name>
    <name type="common">Barrett's horny sponge</name>
    <dbReference type="NCBI Taxonomy" id="519541"/>
    <lineage>
        <taxon>Eukaryota</taxon>
        <taxon>Metazoa</taxon>
        <taxon>Porifera</taxon>
        <taxon>Demospongiae</taxon>
        <taxon>Heteroscleromorpha</taxon>
        <taxon>Tetractinellida</taxon>
        <taxon>Astrophorina</taxon>
        <taxon>Geodiidae</taxon>
        <taxon>Geodia</taxon>
    </lineage>
</organism>
<dbReference type="Pfam" id="PF26088">
    <property type="entry name" value="RRM_LARP4"/>
    <property type="match status" value="1"/>
</dbReference>
<dbReference type="InterPro" id="IPR058699">
    <property type="entry name" value="RRM_LARP4/4B"/>
</dbReference>
<sequence length="101" mass="12000">MDAIRESHHLQLDETTEKVRAVPEKRCVLILREIPKDTPQKHIEGLFSSDSCPNFCTCEFAENDCWYITFDSEEDTQKVPLSSLYNRSHFLPNQHFYVYMW</sequence>
<proteinExistence type="predicted"/>